<dbReference type="AlphaFoldDB" id="A0A931LT50"/>
<accession>A0A931LT50</accession>
<reference evidence="1" key="1">
    <citation type="submission" date="2020-07" db="EMBL/GenBank/DDBJ databases">
        <title>Huge and variable diversity of episymbiotic CPR bacteria and DPANN archaea in groundwater ecosystems.</title>
        <authorList>
            <person name="He C.Y."/>
            <person name="Keren R."/>
            <person name="Whittaker M."/>
            <person name="Farag I.F."/>
            <person name="Doudna J."/>
            <person name="Cate J.H.D."/>
            <person name="Banfield J.F."/>
        </authorList>
    </citation>
    <scope>NUCLEOTIDE SEQUENCE</scope>
    <source>
        <strain evidence="1">NC_groundwater_17_Pr7_B-0.1um_64_12</strain>
    </source>
</reference>
<dbReference type="EMBL" id="JACOSL010000041">
    <property type="protein sequence ID" value="MBI1756872.1"/>
    <property type="molecule type" value="Genomic_DNA"/>
</dbReference>
<gene>
    <name evidence="1" type="ORF">HYR64_07185</name>
</gene>
<evidence type="ECO:0000313" key="2">
    <source>
        <dbReference type="Proteomes" id="UP000727962"/>
    </source>
</evidence>
<comment type="caution">
    <text evidence="1">The sequence shown here is derived from an EMBL/GenBank/DDBJ whole genome shotgun (WGS) entry which is preliminary data.</text>
</comment>
<protein>
    <submittedName>
        <fullName evidence="1">Uncharacterized protein</fullName>
    </submittedName>
</protein>
<dbReference type="Proteomes" id="UP000727962">
    <property type="component" value="Unassembled WGS sequence"/>
</dbReference>
<name>A0A931LT50_FIMGI</name>
<evidence type="ECO:0000313" key="1">
    <source>
        <dbReference type="EMBL" id="MBI1756872.1"/>
    </source>
</evidence>
<proteinExistence type="predicted"/>
<organism evidence="1 2">
    <name type="scientific">Fimbriimonas ginsengisoli</name>
    <dbReference type="NCBI Taxonomy" id="1005039"/>
    <lineage>
        <taxon>Bacteria</taxon>
        <taxon>Bacillati</taxon>
        <taxon>Armatimonadota</taxon>
        <taxon>Fimbriimonadia</taxon>
        <taxon>Fimbriimonadales</taxon>
        <taxon>Fimbriimonadaceae</taxon>
        <taxon>Fimbriimonas</taxon>
    </lineage>
</organism>
<sequence>MESHTRSFDHALGELARLAPDAPLLSCGQTVFWDEPMKVGVALAAARLKKPRRFVAAVHDTDYFAKHPGGKPRPGRFRALPHNDTTTRGLWSAAGEFSALFGSETVITREQLAAAGLRIARLARERPSFLDEATEAWGWRGLASLDEHAPITREVAVGQIFSEMQATLDWALDLSLECIGGQARPESERLADELRTRLCDAAEEDGSVADLYRRLILPIFELVSGERFEVRNPLPLEGGESVNPALIGTNARGGDAASESTVQIETTTTSAILRFNAQTCDLPRFGLLSLFVDPATRTEAIGAYDQAIASSGLYETARFGSGAIPFDLVIPGLGRGTIRLGHRGVVIQTVEPQFITIPKDRPIQGLSDLARLVEAKFGSDCAIVGKAVTLIGMLAAEYVFIFHEGASGYVGRSRGMHAKLKGAGHDLRLNPILRVRYDAWSALTECDAWLKLPEPFQRTFGAEELSAPSFARRWKDVVAEEEANLAALGNLRRSADLIRHLDETFGGAWNTLAREHQQLHDSLEGLKRELDVMREARYSLYKEVRELRARRSGLERAKGDHFRAAIFEKSPTKEDVARRTRFDEDLRALDHELASCRARVKQSLAAQSARVKDPELQMANESRRRIETEAELKRLSLIRQAVTTARGLVRAGQRPSAWWFPLVSPSGCWFKETVRTAEAYLEPLDEASCA</sequence>